<dbReference type="AlphaFoldDB" id="A0A4V6DTK3"/>
<gene>
    <name evidence="1" type="ORF">C1H76_6793</name>
</gene>
<evidence type="ECO:0000313" key="2">
    <source>
        <dbReference type="Proteomes" id="UP000308133"/>
    </source>
</evidence>
<dbReference type="EMBL" id="PTQR01000083">
    <property type="protein sequence ID" value="TKX20942.1"/>
    <property type="molecule type" value="Genomic_DNA"/>
</dbReference>
<evidence type="ECO:0000313" key="1">
    <source>
        <dbReference type="EMBL" id="TKX20942.1"/>
    </source>
</evidence>
<dbReference type="Proteomes" id="UP000308133">
    <property type="component" value="Unassembled WGS sequence"/>
</dbReference>
<comment type="caution">
    <text evidence="1">The sequence shown here is derived from an EMBL/GenBank/DDBJ whole genome shotgun (WGS) entry which is preliminary data.</text>
</comment>
<sequence length="169" mass="19515">MPKLSDIIYSHGETIATVRNYYKFLTRLYLAESDVREPPEDEVIELLHHLPYIDMRAETHVADHTYFADWNGPMNLNITEDLKVCSKSDVLFFRDVPPHVIGLTDSERDNPVFLLDTNLGIVYWYDAPDGPKHNLTREQVIDDPHSWAPEAEAGWRGDSPAWSVPDFFE</sequence>
<accession>A0A4V6DTK3</accession>
<proteinExistence type="predicted"/>
<organism evidence="1 2">
    <name type="scientific">Elsinoe australis</name>
    <dbReference type="NCBI Taxonomy" id="40998"/>
    <lineage>
        <taxon>Eukaryota</taxon>
        <taxon>Fungi</taxon>
        <taxon>Dikarya</taxon>
        <taxon>Ascomycota</taxon>
        <taxon>Pezizomycotina</taxon>
        <taxon>Dothideomycetes</taxon>
        <taxon>Dothideomycetidae</taxon>
        <taxon>Myriangiales</taxon>
        <taxon>Elsinoaceae</taxon>
        <taxon>Elsinoe</taxon>
    </lineage>
</organism>
<name>A0A4V6DTK3_9PEZI</name>
<reference evidence="1 2" key="1">
    <citation type="submission" date="2018-02" db="EMBL/GenBank/DDBJ databases">
        <title>Draft genome sequences of Elsinoe sp., causing black scab on jojoba.</title>
        <authorList>
            <person name="Stodart B."/>
            <person name="Jeffress S."/>
            <person name="Ash G."/>
            <person name="Arun Chinnappa K."/>
        </authorList>
    </citation>
    <scope>NUCLEOTIDE SEQUENCE [LARGE SCALE GENOMIC DNA]</scope>
    <source>
        <strain evidence="1 2">Hillstone_2</strain>
    </source>
</reference>
<protein>
    <submittedName>
        <fullName evidence="1">Uncharacterized protein</fullName>
    </submittedName>
</protein>